<gene>
    <name evidence="3" type="ORF">PFISCL1PPCAC_211</name>
</gene>
<protein>
    <submittedName>
        <fullName evidence="3">Uncharacterized protein</fullName>
    </submittedName>
</protein>
<keyword evidence="4" id="KW-1185">Reference proteome</keyword>
<feature type="region of interest" description="Disordered" evidence="1">
    <location>
        <begin position="168"/>
        <end position="193"/>
    </location>
</feature>
<dbReference type="EMBL" id="BTSY01000001">
    <property type="protein sequence ID" value="GMT08914.1"/>
    <property type="molecule type" value="Genomic_DNA"/>
</dbReference>
<comment type="caution">
    <text evidence="3">The sequence shown here is derived from an EMBL/GenBank/DDBJ whole genome shotgun (WGS) entry which is preliminary data.</text>
</comment>
<accession>A0AAV5UPE9</accession>
<evidence type="ECO:0000313" key="4">
    <source>
        <dbReference type="Proteomes" id="UP001432322"/>
    </source>
</evidence>
<feature type="compositionally biased region" description="Basic and acidic residues" evidence="1">
    <location>
        <begin position="177"/>
        <end position="187"/>
    </location>
</feature>
<reference evidence="3" key="1">
    <citation type="submission" date="2023-10" db="EMBL/GenBank/DDBJ databases">
        <title>Genome assembly of Pristionchus species.</title>
        <authorList>
            <person name="Yoshida K."/>
            <person name="Sommer R.J."/>
        </authorList>
    </citation>
    <scope>NUCLEOTIDE SEQUENCE</scope>
    <source>
        <strain evidence="3">RS5133</strain>
    </source>
</reference>
<evidence type="ECO:0000256" key="1">
    <source>
        <dbReference type="SAM" id="MobiDB-lite"/>
    </source>
</evidence>
<organism evidence="3 4">
    <name type="scientific">Pristionchus fissidentatus</name>
    <dbReference type="NCBI Taxonomy" id="1538716"/>
    <lineage>
        <taxon>Eukaryota</taxon>
        <taxon>Metazoa</taxon>
        <taxon>Ecdysozoa</taxon>
        <taxon>Nematoda</taxon>
        <taxon>Chromadorea</taxon>
        <taxon>Rhabditida</taxon>
        <taxon>Rhabditina</taxon>
        <taxon>Diplogasteromorpha</taxon>
        <taxon>Diplogasteroidea</taxon>
        <taxon>Neodiplogasteridae</taxon>
        <taxon>Pristionchus</taxon>
    </lineage>
</organism>
<keyword evidence="2" id="KW-0472">Membrane</keyword>
<feature type="transmembrane region" description="Helical" evidence="2">
    <location>
        <begin position="119"/>
        <end position="139"/>
    </location>
</feature>
<feature type="transmembrane region" description="Helical" evidence="2">
    <location>
        <begin position="71"/>
        <end position="92"/>
    </location>
</feature>
<keyword evidence="2" id="KW-1133">Transmembrane helix</keyword>
<proteinExistence type="predicted"/>
<evidence type="ECO:0000313" key="3">
    <source>
        <dbReference type="EMBL" id="GMT08914.1"/>
    </source>
</evidence>
<name>A0AAV5UPE9_9BILA</name>
<dbReference type="Proteomes" id="UP001432322">
    <property type="component" value="Unassembled WGS sequence"/>
</dbReference>
<feature type="transmembrane region" description="Helical" evidence="2">
    <location>
        <begin position="32"/>
        <end position="59"/>
    </location>
</feature>
<keyword evidence="2" id="KW-0812">Transmembrane</keyword>
<evidence type="ECO:0000256" key="2">
    <source>
        <dbReference type="SAM" id="Phobius"/>
    </source>
</evidence>
<dbReference type="AlphaFoldDB" id="A0AAV5UPE9"/>
<sequence>MADNLPSFDENADRYFHGPHARRVHVTRAAKVFALLCAFCHIFAMIYQGDIVLNLLALFTIQYSIEKQNRFCLLVYIGVSGIAISALCFITIDQIVSTVLMATTGYSFARILDSSINCALLTLLIIIGVYMLTVFGNFYHYITMRERTSSIPEKTQPAPEIIVATANSDEEPPAYSEKMKIDEEEKPPAYTIA</sequence>